<dbReference type="Proteomes" id="UP000694251">
    <property type="component" value="Chromosome 13"/>
</dbReference>
<keyword evidence="4" id="KW-1185">Reference proteome</keyword>
<evidence type="ECO:0000313" key="4">
    <source>
        <dbReference type="Proteomes" id="UP000694251"/>
    </source>
</evidence>
<dbReference type="EMBL" id="JAEFBJ010000013">
    <property type="protein sequence ID" value="KAG7536439.1"/>
    <property type="molecule type" value="Genomic_DNA"/>
</dbReference>
<dbReference type="AlphaFoldDB" id="A0A8T1XP35"/>
<name>A0A8T1XP35_ARASU</name>
<feature type="compositionally biased region" description="Polar residues" evidence="1">
    <location>
        <begin position="95"/>
        <end position="104"/>
    </location>
</feature>
<feature type="chain" id="PRO_5035730494" evidence="2">
    <location>
        <begin position="30"/>
        <end position="134"/>
    </location>
</feature>
<feature type="region of interest" description="Disordered" evidence="1">
    <location>
        <begin position="90"/>
        <end position="134"/>
    </location>
</feature>
<evidence type="ECO:0000313" key="3">
    <source>
        <dbReference type="EMBL" id="KAG7536439.1"/>
    </source>
</evidence>
<proteinExistence type="predicted"/>
<feature type="signal peptide" evidence="2">
    <location>
        <begin position="1"/>
        <end position="29"/>
    </location>
</feature>
<protein>
    <submittedName>
        <fullName evidence="3">Uncharacterized protein</fullName>
    </submittedName>
</protein>
<evidence type="ECO:0000256" key="1">
    <source>
        <dbReference type="SAM" id="MobiDB-lite"/>
    </source>
</evidence>
<feature type="region of interest" description="Disordered" evidence="1">
    <location>
        <begin position="54"/>
        <end position="76"/>
    </location>
</feature>
<comment type="caution">
    <text evidence="3">The sequence shown here is derived from an EMBL/GenBank/DDBJ whole genome shotgun (WGS) entry which is preliminary data.</text>
</comment>
<dbReference type="OrthoDB" id="1107178at2759"/>
<organism evidence="3 4">
    <name type="scientific">Arabidopsis suecica</name>
    <name type="common">Swedish thale-cress</name>
    <name type="synonym">Cardaminopsis suecica</name>
    <dbReference type="NCBI Taxonomy" id="45249"/>
    <lineage>
        <taxon>Eukaryota</taxon>
        <taxon>Viridiplantae</taxon>
        <taxon>Streptophyta</taxon>
        <taxon>Embryophyta</taxon>
        <taxon>Tracheophyta</taxon>
        <taxon>Spermatophyta</taxon>
        <taxon>Magnoliopsida</taxon>
        <taxon>eudicotyledons</taxon>
        <taxon>Gunneridae</taxon>
        <taxon>Pentapetalae</taxon>
        <taxon>rosids</taxon>
        <taxon>malvids</taxon>
        <taxon>Brassicales</taxon>
        <taxon>Brassicaceae</taxon>
        <taxon>Camelineae</taxon>
        <taxon>Arabidopsis</taxon>
    </lineage>
</organism>
<feature type="compositionally biased region" description="Polar residues" evidence="1">
    <location>
        <begin position="54"/>
        <end position="64"/>
    </location>
</feature>
<sequence length="134" mass="14318">MENKTFSSNSINLLVVFLLLCTFLSRTESARPSHHELLSITGRTMMSNYKINSAIGTPSSTSNHAPGGNESALPSHQELLITGRRMMSYYKPNSDIGTPSSTSDRGGGGNGRRLMSQMDVGASSSGQGGGRNRH</sequence>
<accession>A0A8T1XP35</accession>
<evidence type="ECO:0000256" key="2">
    <source>
        <dbReference type="SAM" id="SignalP"/>
    </source>
</evidence>
<keyword evidence="2" id="KW-0732">Signal</keyword>
<gene>
    <name evidence="3" type="ORF">ISN44_As13g003890</name>
</gene>
<reference evidence="3 4" key="1">
    <citation type="submission" date="2020-12" db="EMBL/GenBank/DDBJ databases">
        <title>Concerted genomic and epigenomic changes stabilize Arabidopsis allopolyploids.</title>
        <authorList>
            <person name="Chen Z."/>
        </authorList>
    </citation>
    <scope>NUCLEOTIDE SEQUENCE [LARGE SCALE GENOMIC DNA]</scope>
    <source>
        <strain evidence="3">As9502</strain>
        <tissue evidence="3">Leaf</tissue>
    </source>
</reference>